<sequence>MNPRVPAISLVQPCVCSVRRIVRANSKSPNFDSNFESNIMFEDFTSLRSFFTPIVEIIQSFSHSGDYIQPNFPIGIPTVAAAIEDRFIQAAVGHELINE</sequence>
<dbReference type="AlphaFoldDB" id="A0A9I9EAA4"/>
<organism evidence="1">
    <name type="scientific">Cucumis melo</name>
    <name type="common">Muskmelon</name>
    <dbReference type="NCBI Taxonomy" id="3656"/>
    <lineage>
        <taxon>Eukaryota</taxon>
        <taxon>Viridiplantae</taxon>
        <taxon>Streptophyta</taxon>
        <taxon>Embryophyta</taxon>
        <taxon>Tracheophyta</taxon>
        <taxon>Spermatophyta</taxon>
        <taxon>Magnoliopsida</taxon>
        <taxon>eudicotyledons</taxon>
        <taxon>Gunneridae</taxon>
        <taxon>Pentapetalae</taxon>
        <taxon>rosids</taxon>
        <taxon>fabids</taxon>
        <taxon>Cucurbitales</taxon>
        <taxon>Cucurbitaceae</taxon>
        <taxon>Benincaseae</taxon>
        <taxon>Cucumis</taxon>
    </lineage>
</organism>
<reference evidence="1" key="1">
    <citation type="submission" date="2023-03" db="UniProtKB">
        <authorList>
            <consortium name="EnsemblPlants"/>
        </authorList>
    </citation>
    <scope>IDENTIFICATION</scope>
</reference>
<dbReference type="EnsemblPlants" id="MELO3C031000.2.1">
    <property type="protein sequence ID" value="MELO3C031000.2.1"/>
    <property type="gene ID" value="MELO3C031000.2"/>
</dbReference>
<accession>A0A9I9EAA4</accession>
<evidence type="ECO:0000313" key="1">
    <source>
        <dbReference type="EnsemblPlants" id="MELO3C031000.2.1"/>
    </source>
</evidence>
<protein>
    <submittedName>
        <fullName evidence="1">Uncharacterized protein</fullName>
    </submittedName>
</protein>
<dbReference type="Gramene" id="MELO3C031000.2.1">
    <property type="protein sequence ID" value="MELO3C031000.2.1"/>
    <property type="gene ID" value="MELO3C031000.2"/>
</dbReference>
<proteinExistence type="predicted"/>
<name>A0A9I9EAA4_CUCME</name>